<gene>
    <name evidence="1" type="ORF">FZD51_04765</name>
</gene>
<proteinExistence type="predicted"/>
<dbReference type="RefSeq" id="WP_148973724.1">
    <property type="nucleotide sequence ID" value="NZ_VTER01000003.1"/>
</dbReference>
<reference evidence="1 2" key="1">
    <citation type="submission" date="2019-08" db="EMBL/GenBank/DDBJ databases">
        <title>Bacillus genomes from the desert of Cuatro Cienegas, Coahuila.</title>
        <authorList>
            <person name="Olmedo-Alvarez G."/>
        </authorList>
    </citation>
    <scope>NUCLEOTIDE SEQUENCE [LARGE SCALE GENOMIC DNA]</scope>
    <source>
        <strain evidence="1 2">CH446_14T</strain>
    </source>
</reference>
<evidence type="ECO:0000313" key="2">
    <source>
        <dbReference type="Proteomes" id="UP000322139"/>
    </source>
</evidence>
<comment type="caution">
    <text evidence="1">The sequence shown here is derived from an EMBL/GenBank/DDBJ whole genome shotgun (WGS) entry which is preliminary data.</text>
</comment>
<organism evidence="1 2">
    <name type="scientific">Bacillus infantis</name>
    <dbReference type="NCBI Taxonomy" id="324767"/>
    <lineage>
        <taxon>Bacteria</taxon>
        <taxon>Bacillati</taxon>
        <taxon>Bacillota</taxon>
        <taxon>Bacilli</taxon>
        <taxon>Bacillales</taxon>
        <taxon>Bacillaceae</taxon>
        <taxon>Bacillus</taxon>
    </lineage>
</organism>
<dbReference type="EMBL" id="VTER01000003">
    <property type="protein sequence ID" value="TYS49881.1"/>
    <property type="molecule type" value="Genomic_DNA"/>
</dbReference>
<accession>A0A5D4RHT7</accession>
<dbReference type="AlphaFoldDB" id="A0A5D4RHT7"/>
<sequence>MRYKRGEPFRFQFPKPLHGSFRIIKMDDKPVEARPGTAEIMDLSPNGLRFKASMDLPVREKKLLMEMSFIINDSLVTMTGEPVWQKHEWNSSTYGFVSAEGSEKSLEIIQQLKEYARKAAGSYKSR</sequence>
<dbReference type="Proteomes" id="UP000322139">
    <property type="component" value="Unassembled WGS sequence"/>
</dbReference>
<name>A0A5D4RHT7_9BACI</name>
<protein>
    <submittedName>
        <fullName evidence="1">PilZ domain-containing protein</fullName>
    </submittedName>
</protein>
<evidence type="ECO:0000313" key="1">
    <source>
        <dbReference type="EMBL" id="TYS49881.1"/>
    </source>
</evidence>